<organism evidence="8 9">
    <name type="scientific">Microbacterium aerolatum</name>
    <dbReference type="NCBI Taxonomy" id="153731"/>
    <lineage>
        <taxon>Bacteria</taxon>
        <taxon>Bacillati</taxon>
        <taxon>Actinomycetota</taxon>
        <taxon>Actinomycetes</taxon>
        <taxon>Micrococcales</taxon>
        <taxon>Microbacteriaceae</taxon>
        <taxon>Microbacterium</taxon>
    </lineage>
</organism>
<dbReference type="Gene3D" id="3.40.50.2300">
    <property type="match status" value="1"/>
</dbReference>
<evidence type="ECO:0000259" key="6">
    <source>
        <dbReference type="PROSITE" id="PS50043"/>
    </source>
</evidence>
<dbReference type="Pfam" id="PF00072">
    <property type="entry name" value="Response_reg"/>
    <property type="match status" value="1"/>
</dbReference>
<gene>
    <name evidence="8" type="ORF">MAE01_09720</name>
</gene>
<keyword evidence="1 5" id="KW-0597">Phosphoprotein</keyword>
<evidence type="ECO:0000256" key="1">
    <source>
        <dbReference type="ARBA" id="ARBA00022553"/>
    </source>
</evidence>
<proteinExistence type="predicted"/>
<feature type="domain" description="Response regulatory" evidence="7">
    <location>
        <begin position="4"/>
        <end position="120"/>
    </location>
</feature>
<reference evidence="8 9" key="1">
    <citation type="submission" date="2019-07" db="EMBL/GenBank/DDBJ databases">
        <title>Whole genome shotgun sequence of Microbacterium aerolatum NBRC 103071.</title>
        <authorList>
            <person name="Hosoyama A."/>
            <person name="Uohara A."/>
            <person name="Ohji S."/>
            <person name="Ichikawa N."/>
        </authorList>
    </citation>
    <scope>NUCLEOTIDE SEQUENCE [LARGE SCALE GENOMIC DNA]</scope>
    <source>
        <strain evidence="8 9">NBRC 103071</strain>
    </source>
</reference>
<evidence type="ECO:0000259" key="7">
    <source>
        <dbReference type="PROSITE" id="PS50110"/>
    </source>
</evidence>
<dbReference type="PANTHER" id="PTHR43214:SF24">
    <property type="entry name" value="TRANSCRIPTIONAL REGULATORY PROTEIN NARL-RELATED"/>
    <property type="match status" value="1"/>
</dbReference>
<dbReference type="GO" id="GO:0006355">
    <property type="term" value="P:regulation of DNA-templated transcription"/>
    <property type="evidence" value="ECO:0007669"/>
    <property type="project" value="InterPro"/>
</dbReference>
<dbReference type="PANTHER" id="PTHR43214">
    <property type="entry name" value="TWO-COMPONENT RESPONSE REGULATOR"/>
    <property type="match status" value="1"/>
</dbReference>
<keyword evidence="2" id="KW-0805">Transcription regulation</keyword>
<evidence type="ECO:0000313" key="9">
    <source>
        <dbReference type="Proteomes" id="UP000321225"/>
    </source>
</evidence>
<evidence type="ECO:0000256" key="4">
    <source>
        <dbReference type="ARBA" id="ARBA00023163"/>
    </source>
</evidence>
<sequence>MSVRVLLADDQALFREAVGAMLARDARLEIVGSVASGDEAIAFVRAHTVDVVLMDIRMPGTDGIAATRQVLRLRSQTRVLVLTTFDLDEYVFGAVREGASGFLTKDATPQALADAIVAVAAGESVMSARATQALLGFVREGAPAADVGGALDVLSPREQEVARMLATGASNDVIARRLFLSENTVKTHVKAVLAKLGLPDRIHVVIWAYERGVLRPQA</sequence>
<dbReference type="GO" id="GO:0000160">
    <property type="term" value="P:phosphorelay signal transduction system"/>
    <property type="evidence" value="ECO:0007669"/>
    <property type="project" value="InterPro"/>
</dbReference>
<keyword evidence="9" id="KW-1185">Reference proteome</keyword>
<dbReference type="SMART" id="SM00448">
    <property type="entry name" value="REC"/>
    <property type="match status" value="1"/>
</dbReference>
<dbReference type="PROSITE" id="PS00622">
    <property type="entry name" value="HTH_LUXR_1"/>
    <property type="match status" value="1"/>
</dbReference>
<dbReference type="InterPro" id="IPR016032">
    <property type="entry name" value="Sig_transdc_resp-reg_C-effctor"/>
</dbReference>
<feature type="modified residue" description="4-aspartylphosphate" evidence="5">
    <location>
        <position position="55"/>
    </location>
</feature>
<dbReference type="PROSITE" id="PS50043">
    <property type="entry name" value="HTH_LUXR_2"/>
    <property type="match status" value="1"/>
</dbReference>
<dbReference type="SMART" id="SM00421">
    <property type="entry name" value="HTH_LUXR"/>
    <property type="match status" value="1"/>
</dbReference>
<dbReference type="InterPro" id="IPR000792">
    <property type="entry name" value="Tscrpt_reg_LuxR_C"/>
</dbReference>
<accession>A0A511ACR6</accession>
<comment type="caution">
    <text evidence="8">The sequence shown here is derived from an EMBL/GenBank/DDBJ whole genome shotgun (WGS) entry which is preliminary data.</text>
</comment>
<dbReference type="OrthoDB" id="9808843at2"/>
<dbReference type="GO" id="GO:0003677">
    <property type="term" value="F:DNA binding"/>
    <property type="evidence" value="ECO:0007669"/>
    <property type="project" value="UniProtKB-KW"/>
</dbReference>
<dbReference type="InterPro" id="IPR011006">
    <property type="entry name" value="CheY-like_superfamily"/>
</dbReference>
<keyword evidence="4" id="KW-0804">Transcription</keyword>
<dbReference type="InterPro" id="IPR001789">
    <property type="entry name" value="Sig_transdc_resp-reg_receiver"/>
</dbReference>
<dbReference type="PRINTS" id="PR00038">
    <property type="entry name" value="HTHLUXR"/>
</dbReference>
<evidence type="ECO:0000256" key="3">
    <source>
        <dbReference type="ARBA" id="ARBA00023125"/>
    </source>
</evidence>
<dbReference type="CDD" id="cd06170">
    <property type="entry name" value="LuxR_C_like"/>
    <property type="match status" value="1"/>
</dbReference>
<dbReference type="SUPFAM" id="SSF46894">
    <property type="entry name" value="C-terminal effector domain of the bipartite response regulators"/>
    <property type="match status" value="1"/>
</dbReference>
<name>A0A511ACR6_9MICO</name>
<dbReference type="InterPro" id="IPR039420">
    <property type="entry name" value="WalR-like"/>
</dbReference>
<dbReference type="PROSITE" id="PS50110">
    <property type="entry name" value="RESPONSE_REGULATORY"/>
    <property type="match status" value="1"/>
</dbReference>
<evidence type="ECO:0000313" key="8">
    <source>
        <dbReference type="EMBL" id="GEK85796.1"/>
    </source>
</evidence>
<evidence type="ECO:0000256" key="5">
    <source>
        <dbReference type="PROSITE-ProRule" id="PRU00169"/>
    </source>
</evidence>
<protein>
    <submittedName>
        <fullName evidence="8">DNA-binding response regulator</fullName>
    </submittedName>
</protein>
<evidence type="ECO:0000256" key="2">
    <source>
        <dbReference type="ARBA" id="ARBA00023015"/>
    </source>
</evidence>
<dbReference type="InterPro" id="IPR058245">
    <property type="entry name" value="NreC/VraR/RcsB-like_REC"/>
</dbReference>
<dbReference type="RefSeq" id="WP_147038417.1">
    <property type="nucleotide sequence ID" value="NZ_BJUW01000003.1"/>
</dbReference>
<dbReference type="AlphaFoldDB" id="A0A511ACR6"/>
<dbReference type="EMBL" id="BJUW01000003">
    <property type="protein sequence ID" value="GEK85796.1"/>
    <property type="molecule type" value="Genomic_DNA"/>
</dbReference>
<feature type="domain" description="HTH luxR-type" evidence="6">
    <location>
        <begin position="147"/>
        <end position="212"/>
    </location>
</feature>
<dbReference type="CDD" id="cd17535">
    <property type="entry name" value="REC_NarL-like"/>
    <property type="match status" value="1"/>
</dbReference>
<dbReference type="SUPFAM" id="SSF52172">
    <property type="entry name" value="CheY-like"/>
    <property type="match status" value="1"/>
</dbReference>
<dbReference type="Proteomes" id="UP000321225">
    <property type="component" value="Unassembled WGS sequence"/>
</dbReference>
<dbReference type="Pfam" id="PF00196">
    <property type="entry name" value="GerE"/>
    <property type="match status" value="1"/>
</dbReference>
<keyword evidence="3 8" id="KW-0238">DNA-binding</keyword>